<feature type="compositionally biased region" description="Basic and acidic residues" evidence="1">
    <location>
        <begin position="1"/>
        <end position="10"/>
    </location>
</feature>
<proteinExistence type="predicted"/>
<comment type="caution">
    <text evidence="2">The sequence shown here is derived from an EMBL/GenBank/DDBJ whole genome shotgun (WGS) entry which is preliminary data.</text>
</comment>
<feature type="region of interest" description="Disordered" evidence="1">
    <location>
        <begin position="350"/>
        <end position="373"/>
    </location>
</feature>
<accession>A0A9W7DYF2</accession>
<sequence length="4111" mass="458368">MSSPSDKDEAQGSSRKRGPSMWQKLKTRVKEKGWVKRWDPNYETNYFENTVEGRVTWTDHSQDIGDDLQDANNASSATDLTTQASRGTLGGELSGIQKSSSNASIGSNVSFGSSTGDNAPSSFALRNKEKKKKKKKAGFVSSDNSSSFGSNVSGTERGTDASEVSFRQSVDISGHQKQASPNMKTAKGRKGTMATIQSGQLLELQKQQAKNSDRMSRMSSNSFDSDSGDQDRGGGGHQRTTTIVNKSDRSITLGLDERITTTLGDEMGDFTTNPMAEARNNRTFTVANHLEDHIVDGLSTVKYGTENVWSNAKKSKIYTLRLIFALISMCVGIVLCLQFTTEVDPLGLNGSGGTGGGDDGRGGVGEGDGIDGNGGNDNIDHELELVLDTLPCPMDKVFIRTILKDEQVYLTPDLTLSSVRATLDELFGIPVLSIESGIISSLHSKTEIDVIPSKFTPVLDSTLCGLRSYMIGGPLRENIDFNRLDLSPFPVKFENGVGVLKYWTSKKESAAMLKTPSAATSAASMFIKDITVKHNSLVATYVVGVPPFGTAPEHYGWGTASKATLEISGEALFVNRTATRFIHHNGEGEFCEEWPVFGRNTTQQPFFKAIVNVTLQTTQSVPYEIGSLEPDSLVYNDRGYTWAKPMPKFMQNMTSVRPSNEDAHWPGIFNKYSDDNLFCIMTKKSTPAIYVLVDANLLIVPYWISKGYERIEHVELLASSNSWDVDLDRYFVYWRRTDGYKHHCFGLNGAEADNMYTVAFGAEPPPSVLTFGEEEEDKWQWTLRDGRIKIDYVNTTCVKRHGNGYDDTDANAKFRQPDPGSPTGWKNCTSVFWPKIDRIWVSGIFGLKVGLTESRIPIDFFAYGDLRAFRFTAHNVMVTSFKSTLAEVAPPEDTGGEPPPFADSASEDRVAVRTRSMRGSSTPGRGDPPTSAPGRGGDTWVATTVAPTPCPRGRDCGGNGIIDFFPGRGEEDDDGDADWVPGMDPEDDDGSDDDRGGDTWVPTTVAPTSTLALTDDEVESLFLANFTFSTFPEDMGLTFAMRAVMSMTNQLGPLMTGVYFNIETHIPFDWNETTAKFLPGNFSRFEFKLDGHVDEVVTSSNHVLRDANLFVHVKDQFLTCNFDSDMHLNFTDKTIMSLHTFFKVPKFSLKNPNATTLSTFSGYLIDPYTPKRADWMTFNQGGLTGSVNLGQTTFIIETLRIWATPEFAIGGVDGHGELNYRRPDYYSIDLMLHVESQYKVKEIADRSLTVKNDTLSYITEVENKTVDTRVKLHLATQGEYFRIEARVRSELSPSSFMGAENTEVEMKFAARELYRGSNESAYMFSLGAKVDKLDFTDSYSMRDVQWLAVAKLSDLEPNPRFNFSASGKSIFDFNSNSTSPLKVNSSYVGYYDPYRNFTSVDATLDLAEIWMVTPQVALTKGKVHVYAEHENGNWTFDPVAYNANGQMQLTDEVDTNVILAEVTGMFDPHGGDSYFILGATLGPLDGDVNLIMPKSNSTLASANETTLVEARFDMCVASKRIARQKRDPKAPPEIEVRPTDDGRGLAVVVPEERPRPPPRLPTRPTPDPPRRGDESFEIFVPDEGGRGRMLQERLEWRDRPHKTHRRNWEHPRDRFHDYTHFLEAPLSTGVGRVLRILRGESTERGRGEDEGFATFNLPGEEDHAGGASLIPLVPDKRPEPTPIVPDRGGERGREDSGTARPGTTPSRGGSDAVSTRHEAIPSRFDKNVTGHANNIDCIDGTVVKAAAIARPALLKRLNVFGDSAGTAEVGIEILGVFPTDGNRTIAVNVTFLGEGLMLAPSVFLNRVFVVGEDFNTKVLYVFELECFGEGQSTALTVTTRLTDSLWITPNIEIHPSCFIKVSLEARTGTGKNKNMTDWEAGNALWRQCAGSVYVNNTSSEIWAMTSGDVDGLTGDYKFSIAANFSNIVEAVSSILNLDEAETKHLMPDGLNNVTIKNETDPERLEVSTQSKIEVDSKKDSIKFRVRVDIEFVWELVSILDMLNIKPSEVDIICEIESSLSNPRWNNTDIRFMLAAKNFYIGPILVEEFELLVDRASNSDLKVTTSSIFRMFDQRWKALGQTNFTKAQTSLRVTAYLMRDIYNPWQILFPQPSNYSIVNVTGALAYIDMRRNETQPDSNFTVVQARMDGEADVRYSENVLISHYIKTTFTEDLDYYYAVVGGIQTYRIDDFLPNFPALNFTVDATSQVELTYNSKTNIATAGLEGTLKSDAVFEPVIPLLPNLKNASLDTSWKLLLATDLNSTWSFDGEFRLNNTKLGNKFVIEDGMLKVHMESNKNASWAFEINTCMIITDSFLAGANETIKLKLGGKYDTDSKLLQLTGRSVLPFHPLGQEVLQMERGRALCVISAPELIITRFETIGYFTSTFTYGEMAAEYVALNDGQQSFVRASNISIHNLETVFDGLYNESANPDAVAQLNPVFHMHLDDVDITFSNFADSGRYQVLRGFNLKATGRIDENSSLVSTMSSLEPEATTVEKDEECGTECDMRVKFKLRFSVDYTADKEKKEDTYPTLYLWIEGKNLDVFPGVQILGFEFYCRGLMIPNAERDMEFQIQLGTTISVQLPNLEAPIITTVEGDFDLEVVNGTVSIDDDWTANAKSKLSQSFYWNPMGIDLYLANPEIHIYFSDNEETEEEGDIEVDKLALMTKNFTVQERMSLWGPIFTVYDFSPQKFGLDARMQLKFYENHSHPLLTDISGVYSEGSLDQRYSQANFSSVSVKEFWPFNNNLITVDPLAKLDFKMKLEDGVTEYMSMEGIFDITFDPRGTAKGETMRAYFKGTSSRDMDQFCWMLYDIPVFTIQRVMMDIFIGENGTEAADNFLLAEDGKHGIMLDVDKRLVNNKTGEVEWKDLNYTHIDGRGGTHENYTTTLSIGSYSQECNMYRDPEDKMSGSRVRLKIMAGPESNLVQVWRLLDNKVHEMYLDLELVMPDTRSARHPTELTLMVNTDYYAMPGTKTSCEEVAVEGSEYKDTVCTTRAEPKRDAYGYTTETNKISDQITVCTTKGGAVKGRNPGEAGKTTCTNKPDGGVSTGSAKLSMQMIDPDSLTLHMILVECDFRVDLFDGSTLAFEVSGKAQEIEGSAGTIAGSNASKYTIDLHGATREPWVHPFGLDFMTVNAATMDVSTTSDLNWNDTRIFMYLHTTFHYNATLSVKVSAEVADGGNEVVLVARLQGANVFFNYLLGSATGTKDEINSTQAGKYLEEAQTSSDIWFSLSTVEKRQYESGFDILGKGIRKGITFKMNLLNYNRTLDDAVSPEDSQMLNTMIGAFVGARSELDIEFWVGIFDNYKSIPPMEISVRNDGANIVFADGLVTIVDWLVGAKFNSARSAWPWLFAKTTIIFRPSDRDEILLIAEGSPLKIAAYMYGIWYEPFGLDWLAVANMGVDFNFVQNTTDWFVVDSCKFRGTGIIGFTFSGRLAAAFVRDAEGGYTNLMYIRVQFFYEINKPPSLAVNEILGKDEVGEGGRRYLEEVRNLGEDTCGSGALVPRIDLNHGDTGKNVTFMQQLLEDVGFVDLGSEEYFAGRFDDATQEAVIEFKKQKMGMDADSWTGGAVNYEVWKVLCKESEEATGVTPGGEREWLSEFRMPGWLKNTLWDFTYSTFDKYDGDMSFRKGVQMVVNINVREMGALDKGLSMLNYVNDYAEVAGYSPLFQAGIHVPILDANPYAVTAWIEANQFSIYEGVLWCNTVRIEVYNGKPPELEVHGQVVLTLENNPRIWIDVWVRIKGTEEATLEGRVRTRWENAFGIDGLVLLEAGVSIGITSGKPDLGSMALHIGLAAKLEIGPVIVFLTGRCGITDAGLPSKDALLYGGLRGTGNDGFGLVFSVRDLAIWYVDDILEEEDGKIWQFDPRDIPATWGLYDTFFQLSSGEIEMFGKKYDPGFAFSTGLEIFGIDCSIVFAIIWDSDLQKFDFKFEVEEGLEAAEEMSRRKLLEEILPDGLVDPSMLSESDRKIKEKDSGLSFDKPFFEMDGIEFKNLNFLTLATGGRPILRLKFKFYGVKQHLDIETMNLKELAEFDLWEKLDAFYDFWDTIFSLPDCMWDSHCYNPDNFYCDAICDKQSAVYYGDCPDDSGSCYVGDKDCLACFGDCWLFQCWYDAY</sequence>
<feature type="compositionally biased region" description="Low complexity" evidence="1">
    <location>
        <begin position="138"/>
        <end position="153"/>
    </location>
</feature>
<feature type="compositionally biased region" description="Low complexity" evidence="1">
    <location>
        <begin position="99"/>
        <end position="110"/>
    </location>
</feature>
<dbReference type="Proteomes" id="UP001165082">
    <property type="component" value="Unassembled WGS sequence"/>
</dbReference>
<evidence type="ECO:0000313" key="3">
    <source>
        <dbReference type="Proteomes" id="UP001165082"/>
    </source>
</evidence>
<dbReference type="EMBL" id="BRXZ01001062">
    <property type="protein sequence ID" value="GMH61159.1"/>
    <property type="molecule type" value="Genomic_DNA"/>
</dbReference>
<organism evidence="2 3">
    <name type="scientific">Triparma retinervis</name>
    <dbReference type="NCBI Taxonomy" id="2557542"/>
    <lineage>
        <taxon>Eukaryota</taxon>
        <taxon>Sar</taxon>
        <taxon>Stramenopiles</taxon>
        <taxon>Ochrophyta</taxon>
        <taxon>Bolidophyceae</taxon>
        <taxon>Parmales</taxon>
        <taxon>Triparmaceae</taxon>
        <taxon>Triparma</taxon>
    </lineage>
</organism>
<feature type="compositionally biased region" description="Basic and acidic residues" evidence="1">
    <location>
        <begin position="1687"/>
        <end position="1697"/>
    </location>
</feature>
<feature type="region of interest" description="Disordered" evidence="1">
    <location>
        <begin position="61"/>
        <end position="245"/>
    </location>
</feature>
<dbReference type="OrthoDB" id="188609at2759"/>
<feature type="compositionally biased region" description="Polar residues" evidence="1">
    <location>
        <begin position="111"/>
        <end position="121"/>
    </location>
</feature>
<feature type="compositionally biased region" description="Polar residues" evidence="1">
    <location>
        <begin position="194"/>
        <end position="210"/>
    </location>
</feature>
<keyword evidence="3" id="KW-1185">Reference proteome</keyword>
<dbReference type="InterPro" id="IPR036366">
    <property type="entry name" value="PGBDSf"/>
</dbReference>
<dbReference type="Gene3D" id="1.10.101.10">
    <property type="entry name" value="PGBD-like superfamily/PGBD"/>
    <property type="match status" value="1"/>
</dbReference>
<feature type="compositionally biased region" description="Pro residues" evidence="1">
    <location>
        <begin position="1557"/>
        <end position="1567"/>
    </location>
</feature>
<reference evidence="2" key="1">
    <citation type="submission" date="2022-07" db="EMBL/GenBank/DDBJ databases">
        <title>Genome analysis of Parmales, a sister group of diatoms, reveals the evolutionary specialization of diatoms from phago-mixotrophs to photoautotrophs.</title>
        <authorList>
            <person name="Ban H."/>
            <person name="Sato S."/>
            <person name="Yoshikawa S."/>
            <person name="Kazumasa Y."/>
            <person name="Nakamura Y."/>
            <person name="Ichinomiya M."/>
            <person name="Saitoh K."/>
            <person name="Sato N."/>
            <person name="Blanc-Mathieu R."/>
            <person name="Endo H."/>
            <person name="Kuwata A."/>
            <person name="Ogata H."/>
        </authorList>
    </citation>
    <scope>NUCLEOTIDE SEQUENCE</scope>
</reference>
<feature type="region of interest" description="Disordered" evidence="1">
    <location>
        <begin position="1523"/>
        <end position="1576"/>
    </location>
</feature>
<feature type="compositionally biased region" description="Polar residues" evidence="1">
    <location>
        <begin position="70"/>
        <end position="86"/>
    </location>
</feature>
<gene>
    <name evidence="2" type="ORF">TrRE_jg763</name>
</gene>
<evidence type="ECO:0000256" key="1">
    <source>
        <dbReference type="SAM" id="MobiDB-lite"/>
    </source>
</evidence>
<name>A0A9W7DYF2_9STRA</name>
<feature type="region of interest" description="Disordered" evidence="1">
    <location>
        <begin position="1644"/>
        <end position="1721"/>
    </location>
</feature>
<feature type="compositionally biased region" description="Polar residues" evidence="1">
    <location>
        <begin position="165"/>
        <end position="183"/>
    </location>
</feature>
<feature type="compositionally biased region" description="Basic residues" evidence="1">
    <location>
        <begin position="128"/>
        <end position="137"/>
    </location>
</feature>
<feature type="compositionally biased region" description="Basic and acidic residues" evidence="1">
    <location>
        <begin position="1524"/>
        <end position="1543"/>
    </location>
</feature>
<feature type="region of interest" description="Disordered" evidence="1">
    <location>
        <begin position="888"/>
        <end position="999"/>
    </location>
</feature>
<protein>
    <submittedName>
        <fullName evidence="2">Uncharacterized protein</fullName>
    </submittedName>
</protein>
<feature type="region of interest" description="Disordered" evidence="1">
    <location>
        <begin position="1"/>
        <end position="25"/>
    </location>
</feature>
<evidence type="ECO:0000313" key="2">
    <source>
        <dbReference type="EMBL" id="GMH61159.1"/>
    </source>
</evidence>